<reference evidence="1" key="1">
    <citation type="submission" date="2024-06" db="EMBL/GenBank/DDBJ databases">
        <title>Genomic Encyclopedia of Type Strains, Phase IV (KMG-IV): sequencing the most valuable type-strain genomes for metagenomic binning, comparative biology and taxonomic classification.</title>
        <authorList>
            <person name="Goeker M."/>
        </authorList>
    </citation>
    <scope>NUCLEOTIDE SEQUENCE</scope>
    <source>
        <strain evidence="1">SJCon</strain>
    </source>
</reference>
<dbReference type="Proteomes" id="UP001549207">
    <property type="component" value="Unassembled WGS sequence"/>
</dbReference>
<keyword evidence="2" id="KW-1185">Reference proteome</keyword>
<sequence length="290" mass="29093">MKRILAALGVTSLALFGASATANATGGASGDNEKITICHATGSETNPYVPITIDLNGLNGHVGHQHDEDIIPANNGKVLPGGQNLDKVDWWNAGCTKPGGAVTPTPKPTHPHDDNGKKITICHATGSETNPYVVITIALQGLNGHAGAHHQHAEDIIPPNDGKVMPAGQNWTAEGQATWNNDCVPVKVPPTTPPTTPPTVPPTVTPTTPPTGAVVPAPKPSGAAVGKPAGGAGAVAANNQGFNVQTAVAGNQEPGIAPWLGGAAALLLAGAAIAARKSLAGGGTQGRHHQ</sequence>
<evidence type="ECO:0000313" key="2">
    <source>
        <dbReference type="Proteomes" id="UP001549207"/>
    </source>
</evidence>
<dbReference type="EMBL" id="JBEPNJ010000013">
    <property type="protein sequence ID" value="MET3773313.1"/>
    <property type="molecule type" value="Genomic_DNA"/>
</dbReference>
<name>A0ACC6THS3_9MICC</name>
<gene>
    <name evidence="1" type="ORF">ABIC98_002973</name>
</gene>
<organism evidence="1 2">
    <name type="scientific">Arthrobacter nitrophenolicus</name>
    <dbReference type="NCBI Taxonomy" id="683150"/>
    <lineage>
        <taxon>Bacteria</taxon>
        <taxon>Bacillati</taxon>
        <taxon>Actinomycetota</taxon>
        <taxon>Actinomycetes</taxon>
        <taxon>Micrococcales</taxon>
        <taxon>Micrococcaceae</taxon>
        <taxon>Arthrobacter</taxon>
    </lineage>
</organism>
<accession>A0ACC6THS3</accession>
<evidence type="ECO:0000313" key="1">
    <source>
        <dbReference type="EMBL" id="MET3773313.1"/>
    </source>
</evidence>
<comment type="caution">
    <text evidence="1">The sequence shown here is derived from an EMBL/GenBank/DDBJ whole genome shotgun (WGS) entry which is preliminary data.</text>
</comment>
<proteinExistence type="predicted"/>
<protein>
    <submittedName>
        <fullName evidence="1">Uncharacterized protein</fullName>
    </submittedName>
</protein>